<feature type="transmembrane region" description="Helical" evidence="2">
    <location>
        <begin position="29"/>
        <end position="52"/>
    </location>
</feature>
<feature type="compositionally biased region" description="Pro residues" evidence="1">
    <location>
        <begin position="558"/>
        <end position="568"/>
    </location>
</feature>
<comment type="caution">
    <text evidence="3">The sequence shown here is derived from an EMBL/GenBank/DDBJ whole genome shotgun (WGS) entry which is preliminary data.</text>
</comment>
<name>A0ABR3GVB4_9PEZI</name>
<feature type="region of interest" description="Disordered" evidence="1">
    <location>
        <begin position="127"/>
        <end position="342"/>
    </location>
</feature>
<keyword evidence="2" id="KW-0472">Membrane</keyword>
<feature type="region of interest" description="Disordered" evidence="1">
    <location>
        <begin position="378"/>
        <end position="416"/>
    </location>
</feature>
<organism evidence="3 4">
    <name type="scientific">Discina gigas</name>
    <dbReference type="NCBI Taxonomy" id="1032678"/>
    <lineage>
        <taxon>Eukaryota</taxon>
        <taxon>Fungi</taxon>
        <taxon>Dikarya</taxon>
        <taxon>Ascomycota</taxon>
        <taxon>Pezizomycotina</taxon>
        <taxon>Pezizomycetes</taxon>
        <taxon>Pezizales</taxon>
        <taxon>Discinaceae</taxon>
        <taxon>Discina</taxon>
    </lineage>
</organism>
<keyword evidence="2" id="KW-1133">Transmembrane helix</keyword>
<proteinExistence type="predicted"/>
<accession>A0ABR3GVB4</accession>
<keyword evidence="2" id="KW-0812">Transmembrane</keyword>
<feature type="region of interest" description="Disordered" evidence="1">
    <location>
        <begin position="513"/>
        <end position="574"/>
    </location>
</feature>
<feature type="compositionally biased region" description="Basic and acidic residues" evidence="1">
    <location>
        <begin position="160"/>
        <end position="174"/>
    </location>
</feature>
<feature type="compositionally biased region" description="Low complexity" evidence="1">
    <location>
        <begin position="185"/>
        <end position="213"/>
    </location>
</feature>
<evidence type="ECO:0000313" key="3">
    <source>
        <dbReference type="EMBL" id="KAL0639834.1"/>
    </source>
</evidence>
<gene>
    <name evidence="3" type="ORF">Q9L58_001150</name>
</gene>
<feature type="compositionally biased region" description="Low complexity" evidence="1">
    <location>
        <begin position="545"/>
        <end position="557"/>
    </location>
</feature>
<reference evidence="3 4" key="1">
    <citation type="submission" date="2024-02" db="EMBL/GenBank/DDBJ databases">
        <title>Discinaceae phylogenomics.</title>
        <authorList>
            <person name="Dirks A.C."/>
            <person name="James T.Y."/>
        </authorList>
    </citation>
    <scope>NUCLEOTIDE SEQUENCE [LARGE SCALE GENOMIC DNA]</scope>
    <source>
        <strain evidence="3 4">ACD0624</strain>
    </source>
</reference>
<sequence length="633" mass="66339">MPPAVATHHHPLPFLIRSLSSGDDAKRSITISFGLLLGVGALAFILVVFCCVRQSRQSYQEHLFGGERDAVSVEILRGAEDMPYLKGFRSGDRARGCCGLFYMGRCGVANESAVTVERRGSDVVLCAGPRGDYGSGPGRGSHRPDRDHGLGGHGRGPSGRGRDASGESHRHRDNNQSPVPKPAPGYRGSSSGRGSCETPSSGSGSRGRTGSAGNVNNIITHSGRNTSTHIGIHPALLTTERPGRSAHQRPQSSRHRPHSFDGPYLGHTQGTRIPPSTLSRERGRPRSFSPVVRRQNRRRSPPRTEIEPVVSYPGAVYQGSGRRASRGPSEHEIPRPPARGVSLNPRDLCFVGAPISADLLFSGDGSSAISTVHILGQSRGESGASKADEPRTESRTGDGTPRVISVHSGDSGVKPEHLGSLVDSTVSASTYGGSVLPSPLLSGLGANSSAGAIKGSAPGTTGVLARPYQYRTPSGSTETVMYAPLAGITDCHSISSENHPSSATAFSLSTAEPITTQKSHSSSIPEPRLPGQGSATGHLPPPPSSSSRPASTYTTPPQSNPPTQPPSLPGLQQSYYTTASSGAGTRFVTAPNSIYSNIANAPGWVPAIVVVPRAACVDRRYWTTVESVSDSDE</sequence>
<dbReference type="EMBL" id="JBBBZM010000008">
    <property type="protein sequence ID" value="KAL0639834.1"/>
    <property type="molecule type" value="Genomic_DNA"/>
</dbReference>
<protein>
    <submittedName>
        <fullName evidence="3">Uncharacterized protein</fullName>
    </submittedName>
</protein>
<keyword evidence="4" id="KW-1185">Reference proteome</keyword>
<evidence type="ECO:0000256" key="2">
    <source>
        <dbReference type="SAM" id="Phobius"/>
    </source>
</evidence>
<feature type="compositionally biased region" description="Polar residues" evidence="1">
    <location>
        <begin position="513"/>
        <end position="524"/>
    </location>
</feature>
<evidence type="ECO:0000256" key="1">
    <source>
        <dbReference type="SAM" id="MobiDB-lite"/>
    </source>
</evidence>
<dbReference type="Proteomes" id="UP001447188">
    <property type="component" value="Unassembled WGS sequence"/>
</dbReference>
<evidence type="ECO:0000313" key="4">
    <source>
        <dbReference type="Proteomes" id="UP001447188"/>
    </source>
</evidence>
<feature type="compositionally biased region" description="Polar residues" evidence="1">
    <location>
        <begin position="268"/>
        <end position="278"/>
    </location>
</feature>
<feature type="compositionally biased region" description="Polar residues" evidence="1">
    <location>
        <begin position="214"/>
        <end position="229"/>
    </location>
</feature>
<feature type="compositionally biased region" description="Basic residues" evidence="1">
    <location>
        <begin position="244"/>
        <end position="257"/>
    </location>
</feature>
<feature type="compositionally biased region" description="Basic and acidic residues" evidence="1">
    <location>
        <begin position="386"/>
        <end position="396"/>
    </location>
</feature>